<dbReference type="EMBL" id="CP053661">
    <property type="protein sequence ID" value="QKD81484.1"/>
    <property type="molecule type" value="Genomic_DNA"/>
</dbReference>
<gene>
    <name evidence="1" type="ORF">HPC62_04165</name>
</gene>
<dbReference type="InterPro" id="IPR027268">
    <property type="entry name" value="Peptidase_M4/M1_CTD_sf"/>
</dbReference>
<organism evidence="1 2">
    <name type="scientific">Thermoleptolyngbya sichuanensis A183</name>
    <dbReference type="NCBI Taxonomy" id="2737172"/>
    <lineage>
        <taxon>Bacteria</taxon>
        <taxon>Bacillati</taxon>
        <taxon>Cyanobacteriota</taxon>
        <taxon>Cyanophyceae</taxon>
        <taxon>Oculatellales</taxon>
        <taxon>Oculatellaceae</taxon>
        <taxon>Thermoleptolyngbya</taxon>
        <taxon>Thermoleptolyngbya sichuanensis</taxon>
    </lineage>
</organism>
<proteinExistence type="predicted"/>
<dbReference type="AlphaFoldDB" id="A0A6M8B3S6"/>
<dbReference type="Gene3D" id="1.10.390.10">
    <property type="entry name" value="Neutral Protease Domain 2"/>
    <property type="match status" value="1"/>
</dbReference>
<evidence type="ECO:0000313" key="1">
    <source>
        <dbReference type="EMBL" id="QKD81484.1"/>
    </source>
</evidence>
<protein>
    <submittedName>
        <fullName evidence="1">Uncharacterized protein</fullName>
    </submittedName>
</protein>
<reference evidence="1 2" key="1">
    <citation type="submission" date="2020-05" db="EMBL/GenBank/DDBJ databases">
        <title>Complete genome sequence of of a novel Thermoleptolyngbya strain isolated from hot springs of Ganzi, Sichuan China.</title>
        <authorList>
            <person name="Tang J."/>
            <person name="Daroch M."/>
            <person name="Li L."/>
            <person name="Waleron K."/>
            <person name="Waleron M."/>
            <person name="Waleron M."/>
        </authorList>
    </citation>
    <scope>NUCLEOTIDE SEQUENCE [LARGE SCALE GENOMIC DNA]</scope>
    <source>
        <strain evidence="1 2">PKUAC-SCTA183</strain>
    </source>
</reference>
<name>A0A6M8B3S6_9CYAN</name>
<sequence length="196" mass="21321">MQNRSKSDVPLVEAEAQHLAYLKGSLALFALQDYLGEDVVNGALANLLKQYADVPPYPSATDLVAALRAVTPEKYQYLITDLFETVTLYDNRVTAATVSPRADGKFDVTLTINTAKVRSDEVGNETPASMNQEEIDVGVYNAEGKLIYLKKHPFSDGASSLTITVDQPPIRAGIDPLHKLIDKLPDDNWGAVSKAS</sequence>
<dbReference type="KEGG" id="theu:HPC62_04165"/>
<accession>A0A6M8B3S6</accession>
<evidence type="ECO:0000313" key="2">
    <source>
        <dbReference type="Proteomes" id="UP000505210"/>
    </source>
</evidence>
<keyword evidence="2" id="KW-1185">Reference proteome</keyword>
<dbReference type="RefSeq" id="WP_172353881.1">
    <property type="nucleotide sequence ID" value="NZ_CP053661.1"/>
</dbReference>
<dbReference type="Proteomes" id="UP000505210">
    <property type="component" value="Chromosome"/>
</dbReference>